<organism evidence="2 3">
    <name type="scientific">Araneus ventricosus</name>
    <name type="common">Orbweaver spider</name>
    <name type="synonym">Epeira ventricosa</name>
    <dbReference type="NCBI Taxonomy" id="182803"/>
    <lineage>
        <taxon>Eukaryota</taxon>
        <taxon>Metazoa</taxon>
        <taxon>Ecdysozoa</taxon>
        <taxon>Arthropoda</taxon>
        <taxon>Chelicerata</taxon>
        <taxon>Arachnida</taxon>
        <taxon>Araneae</taxon>
        <taxon>Araneomorphae</taxon>
        <taxon>Entelegynae</taxon>
        <taxon>Araneoidea</taxon>
        <taxon>Araneidae</taxon>
        <taxon>Araneus</taxon>
    </lineage>
</organism>
<gene>
    <name evidence="2" type="ORF">AVEN_164121_1</name>
</gene>
<protein>
    <submittedName>
        <fullName evidence="2">Uncharacterized protein</fullName>
    </submittedName>
</protein>
<name>A0A4Y2SPJ2_ARAVE</name>
<dbReference type="AlphaFoldDB" id="A0A4Y2SPJ2"/>
<evidence type="ECO:0000256" key="1">
    <source>
        <dbReference type="SAM" id="MobiDB-lite"/>
    </source>
</evidence>
<keyword evidence="3" id="KW-1185">Reference proteome</keyword>
<proteinExistence type="predicted"/>
<dbReference type="EMBL" id="BGPR01022895">
    <property type="protein sequence ID" value="GBN89633.1"/>
    <property type="molecule type" value="Genomic_DNA"/>
</dbReference>
<evidence type="ECO:0000313" key="2">
    <source>
        <dbReference type="EMBL" id="GBN89633.1"/>
    </source>
</evidence>
<reference evidence="2 3" key="1">
    <citation type="journal article" date="2019" name="Sci. Rep.">
        <title>Orb-weaving spider Araneus ventricosus genome elucidates the spidroin gene catalogue.</title>
        <authorList>
            <person name="Kono N."/>
            <person name="Nakamura H."/>
            <person name="Ohtoshi R."/>
            <person name="Moran D.A.P."/>
            <person name="Shinohara A."/>
            <person name="Yoshida Y."/>
            <person name="Fujiwara M."/>
            <person name="Mori M."/>
            <person name="Tomita M."/>
            <person name="Arakawa K."/>
        </authorList>
    </citation>
    <scope>NUCLEOTIDE SEQUENCE [LARGE SCALE GENOMIC DNA]</scope>
</reference>
<evidence type="ECO:0000313" key="3">
    <source>
        <dbReference type="Proteomes" id="UP000499080"/>
    </source>
</evidence>
<feature type="region of interest" description="Disordered" evidence="1">
    <location>
        <begin position="1"/>
        <end position="28"/>
    </location>
</feature>
<sequence length="75" mass="8793">MAWQSKWSDGYRGQTVQNGGRISDRYPNGVDGYRTEAKMEHLISEGIQMDDDWDRQCQMVTVRDGTSDHEWPKER</sequence>
<comment type="caution">
    <text evidence="2">The sequence shown here is derived from an EMBL/GenBank/DDBJ whole genome shotgun (WGS) entry which is preliminary data.</text>
</comment>
<dbReference type="Proteomes" id="UP000499080">
    <property type="component" value="Unassembled WGS sequence"/>
</dbReference>
<accession>A0A4Y2SPJ2</accession>